<evidence type="ECO:0000313" key="2">
    <source>
        <dbReference type="EMBL" id="MCW7462990.1"/>
    </source>
</evidence>
<organism evidence="2 3">
    <name type="scientific">Leptospira limi</name>
    <dbReference type="NCBI Taxonomy" id="2950023"/>
    <lineage>
        <taxon>Bacteria</taxon>
        <taxon>Pseudomonadati</taxon>
        <taxon>Spirochaetota</taxon>
        <taxon>Spirochaetia</taxon>
        <taxon>Leptospirales</taxon>
        <taxon>Leptospiraceae</taxon>
        <taxon>Leptospira</taxon>
    </lineage>
</organism>
<protein>
    <submittedName>
        <fullName evidence="2">TIGR04372 family glycosyltransferase</fullName>
    </submittedName>
</protein>
<keyword evidence="1" id="KW-0812">Transmembrane</keyword>
<evidence type="ECO:0000256" key="1">
    <source>
        <dbReference type="SAM" id="Phobius"/>
    </source>
</evidence>
<keyword evidence="1" id="KW-0472">Membrane</keyword>
<dbReference type="EMBL" id="JAMQPV010000001">
    <property type="protein sequence ID" value="MCW7462990.1"/>
    <property type="molecule type" value="Genomic_DNA"/>
</dbReference>
<name>A0ABT3LZ41_9LEPT</name>
<comment type="caution">
    <text evidence="2">The sequence shown here is derived from an EMBL/GenBank/DDBJ whole genome shotgun (WGS) entry which is preliminary data.</text>
</comment>
<proteinExistence type="predicted"/>
<keyword evidence="1" id="KW-1133">Transmembrane helix</keyword>
<feature type="transmembrane region" description="Helical" evidence="1">
    <location>
        <begin position="12"/>
        <end position="33"/>
    </location>
</feature>
<sequence length="412" mass="47966">MDFKRKIKLYTSLVARTIFFPVCFVIVLLLRLIRPILVIRWGGLISHRIGHFAANTELYLCEKENGINIPKGSFLDIHYFLVKPVCNHQLALMWKRTLRIWPTWIFNLLNPVNRLIPGWEIHEIGNNTQGDRDVHNLLDTSKPHLSFNKDEIEFGELQLRKMGIPEQAKIVCIIVRDNIYLQSQFPGEWSYHNYRDSNIQNFLMAAEELTKKGYYVLRMGAKVKDALQTSNPMIIDYGFNGMRTDFMDIYIGYKCTFCISTATGWDAVPDHLFRRPIVYVNNVPLGIIATYREKNLIITKMSYSAEEKRNLTMKEIFSRDVGFAMATNDYSSKGIQLIENTAEEICSVVMEMEHRLNGTWTPKENDESLQSQFWNIFPTDATDPVRGKPYHGKIKARFGADFLRNNEWWLKS</sequence>
<reference evidence="2 3" key="1">
    <citation type="submission" date="2022-06" db="EMBL/GenBank/DDBJ databases">
        <title>Leptospira isolates from biofilms formed at urban environments.</title>
        <authorList>
            <person name="Ribeiro P.S."/>
            <person name="Sousa T."/>
            <person name="Carvalho N."/>
            <person name="Aburjaile F."/>
            <person name="Neves F."/>
            <person name="Oliveira D."/>
            <person name="Blanco L."/>
            <person name="Lima J."/>
            <person name="Costa F."/>
            <person name="Brenig B."/>
            <person name="Soares S."/>
            <person name="Ramos R."/>
            <person name="Goes-Neto A."/>
            <person name="Matiuzzi M."/>
            <person name="Azevedo V."/>
            <person name="Ristow P."/>
        </authorList>
    </citation>
    <scope>NUCLEOTIDE SEQUENCE [LARGE SCALE GENOMIC DNA]</scope>
    <source>
        <strain evidence="2 3">VSF25</strain>
    </source>
</reference>
<dbReference type="InterPro" id="IPR030808">
    <property type="entry name" value="Glycosyl_04372"/>
</dbReference>
<evidence type="ECO:0000313" key="3">
    <source>
        <dbReference type="Proteomes" id="UP001209737"/>
    </source>
</evidence>
<accession>A0ABT3LZ41</accession>
<keyword evidence="3" id="KW-1185">Reference proteome</keyword>
<dbReference type="NCBIfam" id="TIGR04372">
    <property type="entry name" value="glycosyl_04372"/>
    <property type="match status" value="1"/>
</dbReference>
<dbReference type="RefSeq" id="WP_265375773.1">
    <property type="nucleotide sequence ID" value="NZ_JAMQPV010000001.1"/>
</dbReference>
<gene>
    <name evidence="2" type="ORF">ND812_12900</name>
</gene>
<dbReference type="Proteomes" id="UP001209737">
    <property type="component" value="Unassembled WGS sequence"/>
</dbReference>